<protein>
    <submittedName>
        <fullName evidence="4">Uncharacterized protein</fullName>
    </submittedName>
</protein>
<evidence type="ECO:0000256" key="1">
    <source>
        <dbReference type="ARBA" id="ARBA00006974"/>
    </source>
</evidence>
<dbReference type="PANTHER" id="PTHR31374:SF183">
    <property type="entry name" value="SAUR-LIKE AUXIN-RESPONSIVE PROTEIN FAMILY"/>
    <property type="match status" value="1"/>
</dbReference>
<evidence type="ECO:0000256" key="2">
    <source>
        <dbReference type="ARBA" id="ARBA00022473"/>
    </source>
</evidence>
<dbReference type="AlphaFoldDB" id="A0A7J8S203"/>
<accession>A0A7J8S203</accession>
<keyword evidence="3" id="KW-0341">Growth regulation</keyword>
<keyword evidence="5" id="KW-1185">Reference proteome</keyword>
<evidence type="ECO:0000313" key="5">
    <source>
        <dbReference type="Proteomes" id="UP000593561"/>
    </source>
</evidence>
<proteinExistence type="inferred from homology"/>
<dbReference type="Pfam" id="PF02519">
    <property type="entry name" value="Auxin_inducible"/>
    <property type="match status" value="1"/>
</dbReference>
<reference evidence="4 5" key="1">
    <citation type="journal article" date="2019" name="Genome Biol. Evol.">
        <title>Insights into the evolution of the New World diploid cottons (Gossypium, subgenus Houzingenia) based on genome sequencing.</title>
        <authorList>
            <person name="Grover C.E."/>
            <person name="Arick M.A. 2nd"/>
            <person name="Thrash A."/>
            <person name="Conover J.L."/>
            <person name="Sanders W.S."/>
            <person name="Peterson D.G."/>
            <person name="Frelichowski J.E."/>
            <person name="Scheffler J.A."/>
            <person name="Scheffler B.E."/>
            <person name="Wendel J.F."/>
        </authorList>
    </citation>
    <scope>NUCLEOTIDE SEQUENCE [LARGE SCALE GENOMIC DNA]</scope>
    <source>
        <strain evidence="4">27</strain>
        <tissue evidence="4">Leaf</tissue>
    </source>
</reference>
<dbReference type="EMBL" id="JABFAC010000008">
    <property type="protein sequence ID" value="MBA0619873.1"/>
    <property type="molecule type" value="Genomic_DNA"/>
</dbReference>
<evidence type="ECO:0000313" key="4">
    <source>
        <dbReference type="EMBL" id="MBA0619873.1"/>
    </source>
</evidence>
<comment type="similarity">
    <text evidence="1">Belongs to the ARG7 family.</text>
</comment>
<dbReference type="PANTHER" id="PTHR31374">
    <property type="entry name" value="AUXIN-INDUCED PROTEIN-LIKE-RELATED"/>
    <property type="match status" value="1"/>
</dbReference>
<sequence>MSHSMGKCQKIRRIVRIRQMLKQWRRKASITASNNTIGNNNNGDAPADVPAGHVAVCVGTSLRRFIVRATYLNHPVFKKLLVQTEEEYGFKNMGPLIIPCDESFFEEILRVVSRSDSSSNSGPFSTFKDLQRCCHVGMKDKLGFFSESRPLLHGVFALCKETLTSEYQNRDERSFEKQGIDVILENKDLQPFAFVKPYVKEVVYQFNVNLLKSVNKSSSKLFHKAYDQVRWYNFGPAQIRALLLHPYSIDVELDDFY</sequence>
<evidence type="ECO:0000256" key="3">
    <source>
        <dbReference type="ARBA" id="ARBA00022604"/>
    </source>
</evidence>
<name>A0A7J8S203_GOSDV</name>
<dbReference type="Proteomes" id="UP000593561">
    <property type="component" value="Unassembled WGS sequence"/>
</dbReference>
<dbReference type="InterPro" id="IPR003676">
    <property type="entry name" value="SAUR_fam"/>
</dbReference>
<keyword evidence="2" id="KW-0217">Developmental protein</keyword>
<comment type="caution">
    <text evidence="4">The sequence shown here is derived from an EMBL/GenBank/DDBJ whole genome shotgun (WGS) entry which is preliminary data.</text>
</comment>
<dbReference type="GO" id="GO:0009733">
    <property type="term" value="P:response to auxin"/>
    <property type="evidence" value="ECO:0007669"/>
    <property type="project" value="InterPro"/>
</dbReference>
<organism evidence="4 5">
    <name type="scientific">Gossypium davidsonii</name>
    <name type="common">Davidson's cotton</name>
    <name type="synonym">Gossypium klotzschianum subsp. davidsonii</name>
    <dbReference type="NCBI Taxonomy" id="34287"/>
    <lineage>
        <taxon>Eukaryota</taxon>
        <taxon>Viridiplantae</taxon>
        <taxon>Streptophyta</taxon>
        <taxon>Embryophyta</taxon>
        <taxon>Tracheophyta</taxon>
        <taxon>Spermatophyta</taxon>
        <taxon>Magnoliopsida</taxon>
        <taxon>eudicotyledons</taxon>
        <taxon>Gunneridae</taxon>
        <taxon>Pentapetalae</taxon>
        <taxon>rosids</taxon>
        <taxon>malvids</taxon>
        <taxon>Malvales</taxon>
        <taxon>Malvaceae</taxon>
        <taxon>Malvoideae</taxon>
        <taxon>Gossypium</taxon>
    </lineage>
</organism>
<gene>
    <name evidence="4" type="ORF">Godav_005666</name>
</gene>